<keyword evidence="4" id="KW-1185">Reference proteome</keyword>
<dbReference type="GO" id="GO:0030077">
    <property type="term" value="C:plasma membrane light-harvesting complex"/>
    <property type="evidence" value="ECO:0007669"/>
    <property type="project" value="InterPro"/>
</dbReference>
<dbReference type="AlphaFoldDB" id="A0A8J7E1F7"/>
<feature type="domain" description="DUF2382" evidence="2">
    <location>
        <begin position="150"/>
        <end position="261"/>
    </location>
</feature>
<name>A0A8J7E1F7_9CYAN</name>
<dbReference type="NCBIfam" id="TIGR02271">
    <property type="entry name" value="YsnF/AvaK domain"/>
    <property type="match status" value="1"/>
</dbReference>
<reference evidence="3" key="1">
    <citation type="submission" date="2020-10" db="EMBL/GenBank/DDBJ databases">
        <authorList>
            <person name="Castelo-Branco R."/>
            <person name="Eusebio N."/>
            <person name="Adriana R."/>
            <person name="Vieira A."/>
            <person name="Brugerolle De Fraissinette N."/>
            <person name="Rezende De Castro R."/>
            <person name="Schneider M.P."/>
            <person name="Vasconcelos V."/>
            <person name="Leao P.N."/>
        </authorList>
    </citation>
    <scope>NUCLEOTIDE SEQUENCE</scope>
    <source>
        <strain evidence="3">LEGE 07157</strain>
    </source>
</reference>
<dbReference type="PANTHER" id="PTHR38463:SF1">
    <property type="entry name" value="STRESS RESPONSE PROTEIN YSNF"/>
    <property type="match status" value="1"/>
</dbReference>
<sequence>MTLVNISDFYPDYKERIFDNQDIKNYSVYSDTGDKVGGVHDLLVDESGRFRYLVIDTGFWFFGKQVLLPVGRARVDHSRDRVYAVGMTKEQAERLPKYDSDMTIDYDYEERVRGVYRSTATQPTYTPDTYKYDNDPTLYDVDETNHQKFKLYQERLIADKDRYKAGEVAVGKNVESKTANVAVPVENERVVIERTTPTGTTPVTPGATNFKEGEVARMEVYEESAEIDKQAFVREEVEVRKEVDRDTVEASETIRRETLDVDTHGNPVVNKNR</sequence>
<evidence type="ECO:0000313" key="3">
    <source>
        <dbReference type="EMBL" id="MBE9117686.1"/>
    </source>
</evidence>
<dbReference type="Pfam" id="PF09557">
    <property type="entry name" value="DUF2382"/>
    <property type="match status" value="1"/>
</dbReference>
<dbReference type="GO" id="GO:0019684">
    <property type="term" value="P:photosynthesis, light reaction"/>
    <property type="evidence" value="ECO:0007669"/>
    <property type="project" value="InterPro"/>
</dbReference>
<protein>
    <submittedName>
        <fullName evidence="3">DUF2382 domain-containing protein</fullName>
    </submittedName>
</protein>
<dbReference type="SUPFAM" id="SSF50346">
    <property type="entry name" value="PRC-barrel domain"/>
    <property type="match status" value="1"/>
</dbReference>
<dbReference type="Pfam" id="PF05239">
    <property type="entry name" value="PRC"/>
    <property type="match status" value="1"/>
</dbReference>
<dbReference type="InterPro" id="IPR014747">
    <property type="entry name" value="Bac_photo_RC_H_C"/>
</dbReference>
<feature type="domain" description="PRC-barrel" evidence="1">
    <location>
        <begin position="18"/>
        <end position="87"/>
    </location>
</feature>
<evidence type="ECO:0000259" key="1">
    <source>
        <dbReference type="Pfam" id="PF05239"/>
    </source>
</evidence>
<dbReference type="EMBL" id="JADEWZ010000028">
    <property type="protein sequence ID" value="MBE9117686.1"/>
    <property type="molecule type" value="Genomic_DNA"/>
</dbReference>
<dbReference type="PANTHER" id="PTHR38463">
    <property type="entry name" value="STRESS RESPONSE PROTEIN YSNF"/>
    <property type="match status" value="1"/>
</dbReference>
<evidence type="ECO:0000259" key="2">
    <source>
        <dbReference type="Pfam" id="PF09557"/>
    </source>
</evidence>
<dbReference type="InterPro" id="IPR019060">
    <property type="entry name" value="DUF2382"/>
</dbReference>
<accession>A0A8J7E1F7</accession>
<dbReference type="InterPro" id="IPR011033">
    <property type="entry name" value="PRC_barrel-like_sf"/>
</dbReference>
<gene>
    <name evidence="3" type="ORF">IQ249_17455</name>
</gene>
<comment type="caution">
    <text evidence="3">The sequence shown here is derived from an EMBL/GenBank/DDBJ whole genome shotgun (WGS) entry which is preliminary data.</text>
</comment>
<dbReference type="Proteomes" id="UP000654482">
    <property type="component" value="Unassembled WGS sequence"/>
</dbReference>
<dbReference type="InterPro" id="IPR027275">
    <property type="entry name" value="PRC-brl_dom"/>
</dbReference>
<proteinExistence type="predicted"/>
<evidence type="ECO:0000313" key="4">
    <source>
        <dbReference type="Proteomes" id="UP000654482"/>
    </source>
</evidence>
<dbReference type="Gene3D" id="3.90.50.10">
    <property type="entry name" value="Photosynthetic Reaction Center, subunit H, domain 2"/>
    <property type="match status" value="1"/>
</dbReference>
<dbReference type="InterPro" id="IPR052967">
    <property type="entry name" value="Stress_Response_Assoc"/>
</dbReference>
<dbReference type="RefSeq" id="WP_194030768.1">
    <property type="nucleotide sequence ID" value="NZ_JADEWZ010000028.1"/>
</dbReference>
<organism evidence="3 4">
    <name type="scientific">Lusitaniella coriacea LEGE 07157</name>
    <dbReference type="NCBI Taxonomy" id="945747"/>
    <lineage>
        <taxon>Bacteria</taxon>
        <taxon>Bacillati</taxon>
        <taxon>Cyanobacteriota</taxon>
        <taxon>Cyanophyceae</taxon>
        <taxon>Spirulinales</taxon>
        <taxon>Lusitaniellaceae</taxon>
        <taxon>Lusitaniella</taxon>
    </lineage>
</organism>